<dbReference type="PANTHER" id="PTHR22617:SF23">
    <property type="entry name" value="CHEMOTAXIS PROTEIN CHEW"/>
    <property type="match status" value="1"/>
</dbReference>
<dbReference type="SUPFAM" id="SSF50341">
    <property type="entry name" value="CheW-like"/>
    <property type="match status" value="1"/>
</dbReference>
<dbReference type="EMBL" id="FNDZ01000001">
    <property type="protein sequence ID" value="SDI13174.1"/>
    <property type="molecule type" value="Genomic_DNA"/>
</dbReference>
<protein>
    <submittedName>
        <fullName evidence="3">Purine-binding chemotaxis protein CheW</fullName>
    </submittedName>
</protein>
<evidence type="ECO:0000313" key="4">
    <source>
        <dbReference type="Proteomes" id="UP000183255"/>
    </source>
</evidence>
<dbReference type="SMART" id="SM00260">
    <property type="entry name" value="CheW"/>
    <property type="match status" value="1"/>
</dbReference>
<dbReference type="Pfam" id="PF01584">
    <property type="entry name" value="CheW"/>
    <property type="match status" value="1"/>
</dbReference>
<gene>
    <name evidence="3" type="ORF">SAMN05421804_101753</name>
</gene>
<dbReference type="InterPro" id="IPR002545">
    <property type="entry name" value="CheW-lke_dom"/>
</dbReference>
<feature type="domain" description="CheW-like" evidence="2">
    <location>
        <begin position="1"/>
        <end position="141"/>
    </location>
</feature>
<dbReference type="GO" id="GO:0006935">
    <property type="term" value="P:chemotaxis"/>
    <property type="evidence" value="ECO:0007669"/>
    <property type="project" value="InterPro"/>
</dbReference>
<dbReference type="AlphaFoldDB" id="A0A1G8I2U1"/>
<feature type="region of interest" description="Disordered" evidence="1">
    <location>
        <begin position="145"/>
        <end position="170"/>
    </location>
</feature>
<dbReference type="Gene3D" id="2.30.30.40">
    <property type="entry name" value="SH3 Domains"/>
    <property type="match status" value="1"/>
</dbReference>
<reference evidence="3 4" key="1">
    <citation type="submission" date="2016-10" db="EMBL/GenBank/DDBJ databases">
        <authorList>
            <person name="de Groot N.N."/>
        </authorList>
    </citation>
    <scope>NUCLEOTIDE SEQUENCE [LARGE SCALE GENOMIC DNA]</scope>
    <source>
        <strain evidence="3 4">CGMCC 1.5058</strain>
    </source>
</reference>
<dbReference type="InterPro" id="IPR036061">
    <property type="entry name" value="CheW-like_dom_sf"/>
</dbReference>
<name>A0A1G8I2U1_9CLOT</name>
<accession>A0A1G8I2U1</accession>
<dbReference type="Proteomes" id="UP000183255">
    <property type="component" value="Unassembled WGS sequence"/>
</dbReference>
<sequence length="170" mass="19732">MKQVIIFNNCEQNFALELERIERIIEYSKPKKLPETADYILGVIQYNEKVLPIIDLNRRLYGVPGEIGNHSKIIVILWKGTHLGLVVDEILGIKTVEDSAYEEAAMGEESISSEYIKGFLKIGEDIIIVMNTDKLFSFVQSRELLDLEEEEEDEEEEEYEDEEELEDEEE</sequence>
<dbReference type="Gene3D" id="2.40.50.180">
    <property type="entry name" value="CheA-289, Domain 4"/>
    <property type="match status" value="1"/>
</dbReference>
<evidence type="ECO:0000259" key="2">
    <source>
        <dbReference type="PROSITE" id="PS50851"/>
    </source>
</evidence>
<dbReference type="GO" id="GO:0005829">
    <property type="term" value="C:cytosol"/>
    <property type="evidence" value="ECO:0007669"/>
    <property type="project" value="TreeGrafter"/>
</dbReference>
<evidence type="ECO:0000313" key="3">
    <source>
        <dbReference type="EMBL" id="SDI13174.1"/>
    </source>
</evidence>
<dbReference type="RefSeq" id="WP_031574254.1">
    <property type="nucleotide sequence ID" value="NZ_FNDZ01000001.1"/>
</dbReference>
<feature type="compositionally biased region" description="Acidic residues" evidence="1">
    <location>
        <begin position="146"/>
        <end position="170"/>
    </location>
</feature>
<dbReference type="PROSITE" id="PS50851">
    <property type="entry name" value="CHEW"/>
    <property type="match status" value="1"/>
</dbReference>
<organism evidence="3 4">
    <name type="scientific">Proteiniclasticum ruminis</name>
    <dbReference type="NCBI Taxonomy" id="398199"/>
    <lineage>
        <taxon>Bacteria</taxon>
        <taxon>Bacillati</taxon>
        <taxon>Bacillota</taxon>
        <taxon>Clostridia</taxon>
        <taxon>Eubacteriales</taxon>
        <taxon>Clostridiaceae</taxon>
        <taxon>Proteiniclasticum</taxon>
    </lineage>
</organism>
<dbReference type="PANTHER" id="PTHR22617">
    <property type="entry name" value="CHEMOTAXIS SENSOR HISTIDINE KINASE-RELATED"/>
    <property type="match status" value="1"/>
</dbReference>
<dbReference type="GO" id="GO:0007165">
    <property type="term" value="P:signal transduction"/>
    <property type="evidence" value="ECO:0007669"/>
    <property type="project" value="InterPro"/>
</dbReference>
<evidence type="ECO:0000256" key="1">
    <source>
        <dbReference type="SAM" id="MobiDB-lite"/>
    </source>
</evidence>
<proteinExistence type="predicted"/>
<dbReference type="InterPro" id="IPR039315">
    <property type="entry name" value="CheW"/>
</dbReference>